<evidence type="ECO:0000256" key="1">
    <source>
        <dbReference type="ARBA" id="ARBA00004651"/>
    </source>
</evidence>
<accession>A0A2L2XHD8</accession>
<dbReference type="GO" id="GO:0005886">
    <property type="term" value="C:plasma membrane"/>
    <property type="evidence" value="ECO:0007669"/>
    <property type="project" value="UniProtKB-SubCell"/>
</dbReference>
<feature type="transmembrane region" description="Helical" evidence="8">
    <location>
        <begin position="236"/>
        <end position="260"/>
    </location>
</feature>
<feature type="transmembrane region" description="Helical" evidence="8">
    <location>
        <begin position="266"/>
        <end position="290"/>
    </location>
</feature>
<feature type="transmembrane region" description="Helical" evidence="8">
    <location>
        <begin position="297"/>
        <end position="316"/>
    </location>
</feature>
<dbReference type="Pfam" id="PF12698">
    <property type="entry name" value="ABC2_membrane_3"/>
    <property type="match status" value="1"/>
</dbReference>
<dbReference type="Gene3D" id="3.40.1710.10">
    <property type="entry name" value="abc type-2 transporter like domain"/>
    <property type="match status" value="1"/>
</dbReference>
<evidence type="ECO:0000259" key="9">
    <source>
        <dbReference type="PROSITE" id="PS51012"/>
    </source>
</evidence>
<evidence type="ECO:0000256" key="7">
    <source>
        <dbReference type="ARBA" id="ARBA00023136"/>
    </source>
</evidence>
<evidence type="ECO:0000313" key="11">
    <source>
        <dbReference type="Proteomes" id="UP000239549"/>
    </source>
</evidence>
<feature type="domain" description="ABC transmembrane type-2" evidence="9">
    <location>
        <begin position="148"/>
        <end position="379"/>
    </location>
</feature>
<dbReference type="PROSITE" id="PS51012">
    <property type="entry name" value="ABC_TM2"/>
    <property type="match status" value="1"/>
</dbReference>
<gene>
    <name evidence="10" type="ORF">DCCM_4754</name>
</gene>
<keyword evidence="5 8" id="KW-0812">Transmembrane</keyword>
<dbReference type="PANTHER" id="PTHR30294">
    <property type="entry name" value="MEMBRANE COMPONENT OF ABC TRANSPORTER YHHJ-RELATED"/>
    <property type="match status" value="1"/>
</dbReference>
<feature type="transmembrane region" description="Helical" evidence="8">
    <location>
        <begin position="21"/>
        <end position="41"/>
    </location>
</feature>
<protein>
    <submittedName>
        <fullName evidence="10">ABC-type multidrug transport system, permease component</fullName>
    </submittedName>
</protein>
<organism evidence="10 11">
    <name type="scientific">Desulfocucumis palustris</name>
    <dbReference type="NCBI Taxonomy" id="1898651"/>
    <lineage>
        <taxon>Bacteria</taxon>
        <taxon>Bacillati</taxon>
        <taxon>Bacillota</taxon>
        <taxon>Clostridia</taxon>
        <taxon>Eubacteriales</taxon>
        <taxon>Desulfocucumaceae</taxon>
        <taxon>Desulfocucumis</taxon>
    </lineage>
</organism>
<dbReference type="EMBL" id="BFAV01000179">
    <property type="protein sequence ID" value="GBF35625.1"/>
    <property type="molecule type" value="Genomic_DNA"/>
</dbReference>
<dbReference type="InterPro" id="IPR047817">
    <property type="entry name" value="ABC2_TM_bact-type"/>
</dbReference>
<evidence type="ECO:0000256" key="4">
    <source>
        <dbReference type="ARBA" id="ARBA00022475"/>
    </source>
</evidence>
<keyword evidence="6 8" id="KW-1133">Transmembrane helix</keyword>
<evidence type="ECO:0000313" key="10">
    <source>
        <dbReference type="EMBL" id="GBF35625.1"/>
    </source>
</evidence>
<sequence>MIKNIAYICKRELKYISGDKKLLFIIFAFPLLGLTLFNIMYGEHIVLHIKTAVWDQSNTSASRSVIRAFEDSDRFNVVAAADSEAQLKKMIESREVQAAVVIPPDFSREIKKGKSTKVLVIVNGTNMLYSNAVLSSANEIVGTISGGAAVAALEGKGLLPESAYHTAQPVEYALRIWYNPTFNYANFLILGLLATAVQQVTLLYIAVAIVREKTSGAVRELLDRGISPLELVAGKVLTYLAANLASLNMVLAICVFVFKIPFNGSILNLLILELLFIGAILAVGIFLSVVSKTELEATQYSMLVALPSFLFSGYTWPVDSMPGIIKAISAILPLTYFCSNLRDIALMNIGLGVMKGDILTLALMNAVFLPLGILLFRRQCR</sequence>
<evidence type="ECO:0000256" key="8">
    <source>
        <dbReference type="SAM" id="Phobius"/>
    </source>
</evidence>
<evidence type="ECO:0000256" key="5">
    <source>
        <dbReference type="ARBA" id="ARBA00022692"/>
    </source>
</evidence>
<name>A0A2L2XHD8_9FIRM</name>
<evidence type="ECO:0000256" key="3">
    <source>
        <dbReference type="ARBA" id="ARBA00022448"/>
    </source>
</evidence>
<keyword evidence="3" id="KW-0813">Transport</keyword>
<dbReference type="InterPro" id="IPR013525">
    <property type="entry name" value="ABC2_TM"/>
</dbReference>
<evidence type="ECO:0000256" key="6">
    <source>
        <dbReference type="ARBA" id="ARBA00022989"/>
    </source>
</evidence>
<reference evidence="11" key="1">
    <citation type="submission" date="2018-02" db="EMBL/GenBank/DDBJ databases">
        <title>Genome sequence of Desulfocucumis palustris strain NAW-5.</title>
        <authorList>
            <person name="Watanabe M."/>
            <person name="Kojima H."/>
            <person name="Fukui M."/>
        </authorList>
    </citation>
    <scope>NUCLEOTIDE SEQUENCE [LARGE SCALE GENOMIC DNA]</scope>
    <source>
        <strain evidence="11">NAW-5</strain>
    </source>
</reference>
<dbReference type="InterPro" id="IPR051449">
    <property type="entry name" value="ABC-2_transporter_component"/>
</dbReference>
<comment type="similarity">
    <text evidence="2">Belongs to the ABC-2 integral membrane protein family.</text>
</comment>
<comment type="caution">
    <text evidence="10">The sequence shown here is derived from an EMBL/GenBank/DDBJ whole genome shotgun (WGS) entry which is preliminary data.</text>
</comment>
<dbReference type="Proteomes" id="UP000239549">
    <property type="component" value="Unassembled WGS sequence"/>
</dbReference>
<proteinExistence type="inferred from homology"/>
<evidence type="ECO:0000256" key="2">
    <source>
        <dbReference type="ARBA" id="ARBA00007783"/>
    </source>
</evidence>
<dbReference type="RefSeq" id="WP_231702839.1">
    <property type="nucleotide sequence ID" value="NZ_BFAV01000179.1"/>
</dbReference>
<keyword evidence="11" id="KW-1185">Reference proteome</keyword>
<dbReference type="PANTHER" id="PTHR30294:SF29">
    <property type="entry name" value="MULTIDRUG ABC TRANSPORTER PERMEASE YBHS-RELATED"/>
    <property type="match status" value="1"/>
</dbReference>
<keyword evidence="7 8" id="KW-0472">Membrane</keyword>
<feature type="transmembrane region" description="Helical" evidence="8">
    <location>
        <begin position="187"/>
        <end position="210"/>
    </location>
</feature>
<dbReference type="GO" id="GO:0140359">
    <property type="term" value="F:ABC-type transporter activity"/>
    <property type="evidence" value="ECO:0007669"/>
    <property type="project" value="InterPro"/>
</dbReference>
<keyword evidence="4" id="KW-1003">Cell membrane</keyword>
<feature type="transmembrane region" description="Helical" evidence="8">
    <location>
        <begin position="358"/>
        <end position="376"/>
    </location>
</feature>
<dbReference type="AlphaFoldDB" id="A0A2L2XHD8"/>
<comment type="subcellular location">
    <subcellularLocation>
        <location evidence="1">Cell membrane</location>
        <topology evidence="1">Multi-pass membrane protein</topology>
    </subcellularLocation>
</comment>